<keyword evidence="2" id="KW-1185">Reference proteome</keyword>
<gene>
    <name evidence="1" type="ORF">M9H77_10551</name>
</gene>
<comment type="caution">
    <text evidence="1">The sequence shown here is derived from an EMBL/GenBank/DDBJ whole genome shotgun (WGS) entry which is preliminary data.</text>
</comment>
<dbReference type="EMBL" id="CM044703">
    <property type="protein sequence ID" value="KAI5670187.1"/>
    <property type="molecule type" value="Genomic_DNA"/>
</dbReference>
<protein>
    <submittedName>
        <fullName evidence="1">Uncharacterized protein</fullName>
    </submittedName>
</protein>
<dbReference type="Proteomes" id="UP001060085">
    <property type="component" value="Linkage Group LG03"/>
</dbReference>
<accession>A0ACC0BC18</accession>
<evidence type="ECO:0000313" key="2">
    <source>
        <dbReference type="Proteomes" id="UP001060085"/>
    </source>
</evidence>
<reference evidence="2" key="1">
    <citation type="journal article" date="2023" name="Nat. Plants">
        <title>Single-cell RNA sequencing provides a high-resolution roadmap for understanding the multicellular compartmentation of specialized metabolism.</title>
        <authorList>
            <person name="Sun S."/>
            <person name="Shen X."/>
            <person name="Li Y."/>
            <person name="Li Y."/>
            <person name="Wang S."/>
            <person name="Li R."/>
            <person name="Zhang H."/>
            <person name="Shen G."/>
            <person name="Guo B."/>
            <person name="Wei J."/>
            <person name="Xu J."/>
            <person name="St-Pierre B."/>
            <person name="Chen S."/>
            <person name="Sun C."/>
        </authorList>
    </citation>
    <scope>NUCLEOTIDE SEQUENCE [LARGE SCALE GENOMIC DNA]</scope>
</reference>
<proteinExistence type="predicted"/>
<evidence type="ECO:0000313" key="1">
    <source>
        <dbReference type="EMBL" id="KAI5670187.1"/>
    </source>
</evidence>
<sequence length="107" mass="11855">MSKSLLWLSLLWLGLSPGSITPAWFPHSVKAECLSRVFSYAQPFSNGRAHQLGSDGRLDHKLLCGLTVKPVFHGNPKICEDIEKGLKTSVSQKMMIGSLLLRGSKYR</sequence>
<organism evidence="1 2">
    <name type="scientific">Catharanthus roseus</name>
    <name type="common">Madagascar periwinkle</name>
    <name type="synonym">Vinca rosea</name>
    <dbReference type="NCBI Taxonomy" id="4058"/>
    <lineage>
        <taxon>Eukaryota</taxon>
        <taxon>Viridiplantae</taxon>
        <taxon>Streptophyta</taxon>
        <taxon>Embryophyta</taxon>
        <taxon>Tracheophyta</taxon>
        <taxon>Spermatophyta</taxon>
        <taxon>Magnoliopsida</taxon>
        <taxon>eudicotyledons</taxon>
        <taxon>Gunneridae</taxon>
        <taxon>Pentapetalae</taxon>
        <taxon>asterids</taxon>
        <taxon>lamiids</taxon>
        <taxon>Gentianales</taxon>
        <taxon>Apocynaceae</taxon>
        <taxon>Rauvolfioideae</taxon>
        <taxon>Vinceae</taxon>
        <taxon>Catharanthinae</taxon>
        <taxon>Catharanthus</taxon>
    </lineage>
</organism>
<name>A0ACC0BC18_CATRO</name>